<protein>
    <submittedName>
        <fullName evidence="3">Uncharacterized protein</fullName>
    </submittedName>
</protein>
<keyword evidence="2" id="KW-0812">Transmembrane</keyword>
<feature type="compositionally biased region" description="Low complexity" evidence="1">
    <location>
        <begin position="32"/>
        <end position="41"/>
    </location>
</feature>
<accession>A0ABD0X9A8</accession>
<evidence type="ECO:0000313" key="4">
    <source>
        <dbReference type="Proteomes" id="UP001557470"/>
    </source>
</evidence>
<evidence type="ECO:0000256" key="2">
    <source>
        <dbReference type="SAM" id="Phobius"/>
    </source>
</evidence>
<keyword evidence="2" id="KW-1133">Transmembrane helix</keyword>
<feature type="compositionally biased region" description="Polar residues" evidence="1">
    <location>
        <begin position="96"/>
        <end position="109"/>
    </location>
</feature>
<feature type="compositionally biased region" description="Basic and acidic residues" evidence="1">
    <location>
        <begin position="1"/>
        <end position="11"/>
    </location>
</feature>
<keyword evidence="2" id="KW-0472">Membrane</keyword>
<sequence length="123" mass="12928">MESHPTLEKYTHGGFAQQSGTATDVVEAEDTPPCGGAAADAPGHHRGTSVSPWYTVVGVGSVLNGAAFLLTIYCNLKRRCRGGSGATAETQAVHPDSNSDTYTALNMRNRSPEYDTLTSLGLE</sequence>
<evidence type="ECO:0000256" key="1">
    <source>
        <dbReference type="SAM" id="MobiDB-lite"/>
    </source>
</evidence>
<reference evidence="3 4" key="1">
    <citation type="submission" date="2024-06" db="EMBL/GenBank/DDBJ databases">
        <authorList>
            <person name="Pan Q."/>
            <person name="Wen M."/>
            <person name="Jouanno E."/>
            <person name="Zahm M."/>
            <person name="Klopp C."/>
            <person name="Cabau C."/>
            <person name="Louis A."/>
            <person name="Berthelot C."/>
            <person name="Parey E."/>
            <person name="Roest Crollius H."/>
            <person name="Montfort J."/>
            <person name="Robinson-Rechavi M."/>
            <person name="Bouchez O."/>
            <person name="Lampietro C."/>
            <person name="Lopez Roques C."/>
            <person name="Donnadieu C."/>
            <person name="Postlethwait J."/>
            <person name="Bobe J."/>
            <person name="Verreycken H."/>
            <person name="Guiguen Y."/>
        </authorList>
    </citation>
    <scope>NUCLEOTIDE SEQUENCE [LARGE SCALE GENOMIC DNA]</scope>
    <source>
        <strain evidence="3">Up_M1</strain>
        <tissue evidence="3">Testis</tissue>
    </source>
</reference>
<feature type="region of interest" description="Disordered" evidence="1">
    <location>
        <begin position="1"/>
        <end position="45"/>
    </location>
</feature>
<dbReference type="AlphaFoldDB" id="A0ABD0X9A8"/>
<proteinExistence type="predicted"/>
<gene>
    <name evidence="3" type="ORF">UPYG_G00059720</name>
</gene>
<dbReference type="Proteomes" id="UP001557470">
    <property type="component" value="Unassembled WGS sequence"/>
</dbReference>
<feature type="transmembrane region" description="Helical" evidence="2">
    <location>
        <begin position="53"/>
        <end position="74"/>
    </location>
</feature>
<name>A0ABD0X9A8_UMBPY</name>
<evidence type="ECO:0000313" key="3">
    <source>
        <dbReference type="EMBL" id="KAL1005484.1"/>
    </source>
</evidence>
<keyword evidence="4" id="KW-1185">Reference proteome</keyword>
<comment type="caution">
    <text evidence="3">The sequence shown here is derived from an EMBL/GenBank/DDBJ whole genome shotgun (WGS) entry which is preliminary data.</text>
</comment>
<dbReference type="EMBL" id="JAGEUA010000002">
    <property type="protein sequence ID" value="KAL1005484.1"/>
    <property type="molecule type" value="Genomic_DNA"/>
</dbReference>
<organism evidence="3 4">
    <name type="scientific">Umbra pygmaea</name>
    <name type="common">Eastern mudminnow</name>
    <dbReference type="NCBI Taxonomy" id="75934"/>
    <lineage>
        <taxon>Eukaryota</taxon>
        <taxon>Metazoa</taxon>
        <taxon>Chordata</taxon>
        <taxon>Craniata</taxon>
        <taxon>Vertebrata</taxon>
        <taxon>Euteleostomi</taxon>
        <taxon>Actinopterygii</taxon>
        <taxon>Neopterygii</taxon>
        <taxon>Teleostei</taxon>
        <taxon>Protacanthopterygii</taxon>
        <taxon>Esociformes</taxon>
        <taxon>Umbridae</taxon>
        <taxon>Umbra</taxon>
    </lineage>
</organism>
<feature type="region of interest" description="Disordered" evidence="1">
    <location>
        <begin position="84"/>
        <end position="109"/>
    </location>
</feature>